<dbReference type="RefSeq" id="WP_008879754.1">
    <property type="nucleotide sequence ID" value="NC_009328.1"/>
</dbReference>
<dbReference type="PANTHER" id="PTHR33744">
    <property type="entry name" value="CARBOHYDRATE DIACID REGULATOR"/>
    <property type="match status" value="1"/>
</dbReference>
<organism evidence="5 6">
    <name type="scientific">Geobacillus thermodenitrificans (strain NG80-2)</name>
    <dbReference type="NCBI Taxonomy" id="420246"/>
    <lineage>
        <taxon>Bacteria</taxon>
        <taxon>Bacillati</taxon>
        <taxon>Bacillota</taxon>
        <taxon>Bacilli</taxon>
        <taxon>Bacillales</taxon>
        <taxon>Anoxybacillaceae</taxon>
        <taxon>Geobacillus</taxon>
    </lineage>
</organism>
<dbReference type="Pfam" id="PF07905">
    <property type="entry name" value="PucR"/>
    <property type="match status" value="1"/>
</dbReference>
<dbReference type="GeneID" id="87623627"/>
<dbReference type="Pfam" id="PF13556">
    <property type="entry name" value="HTH_30"/>
    <property type="match status" value="1"/>
</dbReference>
<proteinExistence type="inferred from homology"/>
<dbReference type="InterPro" id="IPR041522">
    <property type="entry name" value="CdaR_GGDEF"/>
</dbReference>
<reference evidence="5 6" key="1">
    <citation type="journal article" date="2007" name="Proc. Natl. Acad. Sci. U.S.A.">
        <title>Genome and proteome of long-chain alkane degrading Geobacillus thermodenitrificans NG80-2 isolated from a deep-subsurface oil reservoir.</title>
        <authorList>
            <person name="Feng L."/>
            <person name="Wang W."/>
            <person name="Cheng J."/>
            <person name="Ren Y."/>
            <person name="Zhao G."/>
            <person name="Gao C."/>
            <person name="Tang Y."/>
            <person name="Liu X."/>
            <person name="Han W."/>
            <person name="Peng X."/>
            <person name="Liu R."/>
            <person name="Wang L."/>
        </authorList>
    </citation>
    <scope>NUCLEOTIDE SEQUENCE [LARGE SCALE GENOMIC DNA]</scope>
    <source>
        <strain evidence="5 6">NG80-2</strain>
    </source>
</reference>
<feature type="domain" description="CdaR GGDEF-like" evidence="4">
    <location>
        <begin position="305"/>
        <end position="443"/>
    </location>
</feature>
<dbReference type="InterPro" id="IPR051448">
    <property type="entry name" value="CdaR-like_regulators"/>
</dbReference>
<evidence type="ECO:0000313" key="6">
    <source>
        <dbReference type="Proteomes" id="UP000001578"/>
    </source>
</evidence>
<dbReference type="HOGENOM" id="CLU_017436_3_0_9"/>
<dbReference type="AlphaFoldDB" id="A4IQL9"/>
<dbReference type="Pfam" id="PF17853">
    <property type="entry name" value="GGDEF_2"/>
    <property type="match status" value="1"/>
</dbReference>
<dbReference type="Proteomes" id="UP000001578">
    <property type="component" value="Chromosome"/>
</dbReference>
<dbReference type="Gene3D" id="1.10.10.2840">
    <property type="entry name" value="PucR C-terminal helix-turn-helix domain"/>
    <property type="match status" value="1"/>
</dbReference>
<dbReference type="InterPro" id="IPR012914">
    <property type="entry name" value="PucR_dom"/>
</dbReference>
<dbReference type="PANTHER" id="PTHR33744:SF1">
    <property type="entry name" value="DNA-BINDING TRANSCRIPTIONAL ACTIVATOR ADER"/>
    <property type="match status" value="1"/>
</dbReference>
<comment type="similarity">
    <text evidence="1">Belongs to the CdaR family.</text>
</comment>
<evidence type="ECO:0008006" key="7">
    <source>
        <dbReference type="Google" id="ProtNLM"/>
    </source>
</evidence>
<name>A4IQL9_GEOTN</name>
<evidence type="ECO:0000259" key="2">
    <source>
        <dbReference type="Pfam" id="PF07905"/>
    </source>
</evidence>
<dbReference type="eggNOG" id="COG2508">
    <property type="taxonomic scope" value="Bacteria"/>
</dbReference>
<dbReference type="InterPro" id="IPR025736">
    <property type="entry name" value="PucR_C-HTH_dom"/>
</dbReference>
<dbReference type="EMBL" id="CP000557">
    <property type="protein sequence ID" value="ABO67623.1"/>
    <property type="molecule type" value="Genomic_DNA"/>
</dbReference>
<dbReference type="KEGG" id="gtn:GTNG_2274"/>
<protein>
    <recommendedName>
        <fullName evidence="7">Purine catabolism regulatory protein</fullName>
    </recommendedName>
</protein>
<sequence length="578" mass="67222">MLTVGDVLKFEVMKNARVRTGKQLLEEKSVQWISVIEMPVENFVRKNEVVLSTAVGCGHDPELFGQFVKDIIQSGASALMIALGRFIFEIPKEVIEMAERNKFIIIEIPWEVRFSDITQEVVRALNDIQYKERRKSERIQQELLKLILKDTDLNRILQFVYNHIGSSILMTDRTGMIQSQINLDPTFIDRWKKYVDEGIIPIQKTDSHLTQDPMFHKFRITEIEGRYIIQLPVLEISSDPKGYLFVVLPSHLSIESFLTQYRINVLEHAATTISLWLSRKNAIEETKTRLRGDFVQELAQGELTSWDQANSKAKLLGYNIKIPYLCIVGVPENFTTLFQKRKHEYDSFEHWLDNMFRYIEEEIFYAAQSLNRQVMMTHQEEQLILFFEASKETKNETPFNFLDLVERRLRNLVPDVVISWGIGSHQEGLEGFKKSYENAKMALYIGRNKKGPGHRTTYESTRMDRVLLNIAQNDEMKEIIMSTIGPLIEYDHQRNMDLIGTFVTYNQCHGNVSQTARLLNLHRQSLLYRLRKIESLTGLSLVDSDDLFLLDLSIKIWKMGLYGMNEGNDEEEFSSVNP</sequence>
<evidence type="ECO:0000256" key="1">
    <source>
        <dbReference type="ARBA" id="ARBA00006754"/>
    </source>
</evidence>
<evidence type="ECO:0000313" key="5">
    <source>
        <dbReference type="EMBL" id="ABO67623.1"/>
    </source>
</evidence>
<evidence type="ECO:0000259" key="3">
    <source>
        <dbReference type="Pfam" id="PF13556"/>
    </source>
</evidence>
<feature type="domain" description="PucR C-terminal helix-turn-helix" evidence="3">
    <location>
        <begin position="498"/>
        <end position="556"/>
    </location>
</feature>
<dbReference type="SUPFAM" id="SSF46689">
    <property type="entry name" value="Homeodomain-like"/>
    <property type="match status" value="1"/>
</dbReference>
<dbReference type="InterPro" id="IPR042070">
    <property type="entry name" value="PucR_C-HTH_sf"/>
</dbReference>
<feature type="domain" description="Purine catabolism PurC-like" evidence="2">
    <location>
        <begin position="6"/>
        <end position="125"/>
    </location>
</feature>
<gene>
    <name evidence="5" type="ordered locus">GTNG_2274</name>
</gene>
<accession>A4IQL9</accession>
<dbReference type="InterPro" id="IPR009057">
    <property type="entry name" value="Homeodomain-like_sf"/>
</dbReference>
<evidence type="ECO:0000259" key="4">
    <source>
        <dbReference type="Pfam" id="PF17853"/>
    </source>
</evidence>